<dbReference type="GeneID" id="69010850"/>
<accession>A0A8H4CXJ9</accession>
<dbReference type="GO" id="GO:0009986">
    <property type="term" value="C:cell surface"/>
    <property type="evidence" value="ECO:0007669"/>
    <property type="project" value="TreeGrafter"/>
</dbReference>
<dbReference type="Proteomes" id="UP000613401">
    <property type="component" value="Unassembled WGS sequence"/>
</dbReference>
<keyword evidence="1" id="KW-0645">Protease</keyword>
<reference evidence="7" key="2">
    <citation type="submission" date="2020-03" db="EMBL/GenBank/DDBJ databases">
        <authorList>
            <person name="Fu F.-F."/>
            <person name="Chen J."/>
        </authorList>
    </citation>
    <scope>NUCLEOTIDE SEQUENCE</scope>
    <source>
        <strain evidence="7">Lc1</strain>
    </source>
</reference>
<dbReference type="InterPro" id="IPR037221">
    <property type="entry name" value="H-type_lectin_dom_sf"/>
</dbReference>
<comment type="caution">
    <text evidence="7">The sequence shown here is derived from an EMBL/GenBank/DDBJ whole genome shotgun (WGS) entry which is preliminary data.</text>
</comment>
<dbReference type="GO" id="GO:0098609">
    <property type="term" value="P:cell-cell adhesion"/>
    <property type="evidence" value="ECO:0007669"/>
    <property type="project" value="TreeGrafter"/>
</dbReference>
<keyword evidence="8" id="KW-1185">Reference proteome</keyword>
<keyword evidence="4" id="KW-0862">Zinc</keyword>
<protein>
    <recommendedName>
        <fullName evidence="9">H-type lectin domain-containing protein</fullName>
    </recommendedName>
</protein>
<dbReference type="Pfam" id="PF00413">
    <property type="entry name" value="Peptidase_M10"/>
    <property type="match status" value="1"/>
</dbReference>
<proteinExistence type="predicted"/>
<dbReference type="InterPro" id="IPR052487">
    <property type="entry name" value="Galactose-binding_lectin"/>
</dbReference>
<evidence type="ECO:0000313" key="8">
    <source>
        <dbReference type="Proteomes" id="UP000613401"/>
    </source>
</evidence>
<feature type="domain" description="Peptidase M10 metallopeptidase" evidence="5">
    <location>
        <begin position="49"/>
        <end position="170"/>
    </location>
</feature>
<dbReference type="GO" id="GO:0098636">
    <property type="term" value="C:protein complex involved in cell adhesion"/>
    <property type="evidence" value="ECO:0007669"/>
    <property type="project" value="TreeGrafter"/>
</dbReference>
<sequence>MSTTFTTTTTITKTPGFAYVNTTPLLFCVPGQPGNPRISCKGINTIVPWPRGSQLRYSIISRKESKTPEFVIKIVKEAIDEWFTGLGKTLEMREARAGELADIRISFRNDMPSWSCIGAVAAGISSEVEPTMNFNFGGWKSSKAVYSHASIKRLALHLCGHALGLPHAKLNQCPLPWKKDEVDRECKSPNAELLTGAEGCDQLRDPESIMHYDLPARLTNGNTDMRQGGCSIDQEARSLVQSLYPKASEAFFLHCDTSNASLFPDFKPGAKMASARHFFDTSCTANIVTGIRKVDMGVDANFRLKSEVSDINEGVGYNIDIGTWHETHLNAAICNVLSFKSADERVRTGNVRWDGLTGENERCQRQTFAKPFSQTPSVVVFISSFDTDDKEFLRIDVASSDVDRNGFTVHLKTWNDSRIYNITASWVAHEPDEWSIRSGPLDIAFDQRRTKSVKLTRDYVFPMKEKPACLFYAFSHIDVKPDKNLQVDLYATCDEKRVSAEFNTWDDENGFFQSS</sequence>
<dbReference type="GO" id="GO:0006508">
    <property type="term" value="P:proteolysis"/>
    <property type="evidence" value="ECO:0007669"/>
    <property type="project" value="UniProtKB-KW"/>
</dbReference>
<dbReference type="PANTHER" id="PTHR46938">
    <property type="entry name" value="DISCOIDIN-1 SUBUNIT A-RELATED-RELATED"/>
    <property type="match status" value="1"/>
</dbReference>
<dbReference type="Pfam" id="PF09458">
    <property type="entry name" value="H_lectin"/>
    <property type="match status" value="1"/>
</dbReference>
<keyword evidence="2" id="KW-0479">Metal-binding</keyword>
<dbReference type="GO" id="GO:0004222">
    <property type="term" value="F:metalloendopeptidase activity"/>
    <property type="evidence" value="ECO:0007669"/>
    <property type="project" value="InterPro"/>
</dbReference>
<dbReference type="GO" id="GO:0046871">
    <property type="term" value="F:N-acetylgalactosamine binding"/>
    <property type="evidence" value="ECO:0007669"/>
    <property type="project" value="TreeGrafter"/>
</dbReference>
<evidence type="ECO:0000313" key="7">
    <source>
        <dbReference type="EMBL" id="KAF3811943.1"/>
    </source>
</evidence>
<dbReference type="AlphaFoldDB" id="A0A8H4CXJ9"/>
<dbReference type="GO" id="GO:0070492">
    <property type="term" value="F:oligosaccharide binding"/>
    <property type="evidence" value="ECO:0007669"/>
    <property type="project" value="TreeGrafter"/>
</dbReference>
<feature type="domain" description="H-type lectin" evidence="6">
    <location>
        <begin position="365"/>
        <end position="429"/>
    </location>
</feature>
<dbReference type="InterPro" id="IPR001818">
    <property type="entry name" value="Pept_M10_metallopeptidase"/>
</dbReference>
<reference evidence="7" key="1">
    <citation type="journal article" date="2020" name="Phytopathology">
        <title>Genome sequence and comparative analysis of Colletotrichum gloeosporioides isolated from Liriodendron leaves.</title>
        <authorList>
            <person name="Fu F.F."/>
            <person name="Hao Z."/>
            <person name="Wang P."/>
            <person name="Lu Y."/>
            <person name="Xue L.J."/>
            <person name="Wei G."/>
            <person name="Tian Y."/>
            <person name="Baishi H."/>
            <person name="Xu H."/>
            <person name="Shi J."/>
            <person name="Cheng T."/>
            <person name="Wang G."/>
            <person name="Yi Y."/>
            <person name="Chen J."/>
        </authorList>
    </citation>
    <scope>NUCLEOTIDE SEQUENCE</scope>
    <source>
        <strain evidence="7">Lc1</strain>
    </source>
</reference>
<evidence type="ECO:0000256" key="3">
    <source>
        <dbReference type="ARBA" id="ARBA00022801"/>
    </source>
</evidence>
<dbReference type="GO" id="GO:0031012">
    <property type="term" value="C:extracellular matrix"/>
    <property type="evidence" value="ECO:0007669"/>
    <property type="project" value="InterPro"/>
</dbReference>
<name>A0A8H4CXJ9_COLGL</name>
<dbReference type="InterPro" id="IPR019019">
    <property type="entry name" value="H-type_lectin_domain"/>
</dbReference>
<dbReference type="RefSeq" id="XP_045271102.1">
    <property type="nucleotide sequence ID" value="XM_045403762.1"/>
</dbReference>
<keyword evidence="3" id="KW-0378">Hydrolase</keyword>
<evidence type="ECO:0000256" key="1">
    <source>
        <dbReference type="ARBA" id="ARBA00022670"/>
    </source>
</evidence>
<dbReference type="InterPro" id="IPR024079">
    <property type="entry name" value="MetalloPept_cat_dom_sf"/>
</dbReference>
<evidence type="ECO:0000259" key="5">
    <source>
        <dbReference type="Pfam" id="PF00413"/>
    </source>
</evidence>
<dbReference type="GO" id="GO:0008270">
    <property type="term" value="F:zinc ion binding"/>
    <property type="evidence" value="ECO:0007669"/>
    <property type="project" value="InterPro"/>
</dbReference>
<dbReference type="Gene3D" id="3.40.390.10">
    <property type="entry name" value="Collagenase (Catalytic Domain)"/>
    <property type="match status" value="1"/>
</dbReference>
<dbReference type="SUPFAM" id="SSF55486">
    <property type="entry name" value="Metalloproteases ('zincins'), catalytic domain"/>
    <property type="match status" value="1"/>
</dbReference>
<dbReference type="GO" id="GO:0030247">
    <property type="term" value="F:polysaccharide binding"/>
    <property type="evidence" value="ECO:0007669"/>
    <property type="project" value="TreeGrafter"/>
</dbReference>
<evidence type="ECO:0000259" key="6">
    <source>
        <dbReference type="Pfam" id="PF09458"/>
    </source>
</evidence>
<dbReference type="Gene3D" id="2.60.40.2080">
    <property type="match status" value="2"/>
</dbReference>
<gene>
    <name evidence="7" type="ORF">GCG54_00003692</name>
</gene>
<evidence type="ECO:0000256" key="4">
    <source>
        <dbReference type="ARBA" id="ARBA00022833"/>
    </source>
</evidence>
<dbReference type="SUPFAM" id="SSF141086">
    <property type="entry name" value="Agglutinin HPA-like"/>
    <property type="match status" value="1"/>
</dbReference>
<evidence type="ECO:0000256" key="2">
    <source>
        <dbReference type="ARBA" id="ARBA00022723"/>
    </source>
</evidence>
<evidence type="ECO:0008006" key="9">
    <source>
        <dbReference type="Google" id="ProtNLM"/>
    </source>
</evidence>
<dbReference type="EMBL" id="WVTB01000005">
    <property type="protein sequence ID" value="KAF3811943.1"/>
    <property type="molecule type" value="Genomic_DNA"/>
</dbReference>
<organism evidence="7 8">
    <name type="scientific">Colletotrichum gloeosporioides</name>
    <name type="common">Anthracnose fungus</name>
    <name type="synonym">Glomerella cingulata</name>
    <dbReference type="NCBI Taxonomy" id="474922"/>
    <lineage>
        <taxon>Eukaryota</taxon>
        <taxon>Fungi</taxon>
        <taxon>Dikarya</taxon>
        <taxon>Ascomycota</taxon>
        <taxon>Pezizomycotina</taxon>
        <taxon>Sordariomycetes</taxon>
        <taxon>Hypocreomycetidae</taxon>
        <taxon>Glomerellales</taxon>
        <taxon>Glomerellaceae</taxon>
        <taxon>Colletotrichum</taxon>
        <taxon>Colletotrichum gloeosporioides species complex</taxon>
    </lineage>
</organism>